<dbReference type="Proteomes" id="UP000823858">
    <property type="component" value="Unassembled WGS sequence"/>
</dbReference>
<dbReference type="InterPro" id="IPR037883">
    <property type="entry name" value="Knr4/Smi1-like_sf"/>
</dbReference>
<name>A0A9D2TN64_9CORY</name>
<dbReference type="SUPFAM" id="SSF160631">
    <property type="entry name" value="SMI1/KNR4-like"/>
    <property type="match status" value="1"/>
</dbReference>
<sequence>MADNGVLDPESLHRLEGLVTNDPADTVDLEVADALLPGGLPFALRELLQVSNGVRVGETEVFGTSRLIAANEDSDHRWALGEQTLVIGQAGAGSALVMSYGRPEVCEVDDDPWDARTTTETSDTPLELFTVHQGRPLAQRSTWCAVPGLDDAMQMVRTSLREDLAAMAQTVLGAAYGAPLSSDIMGFVAVDPDLAEELLIAADWESFLINYRPDPPSPGSSAQAQWRLACDALLDPDHGELLDAARSTRVASGVPSPDTVREFAFLSILAKAREELCVQVTGDASIRTDGPGHRLAATYVSGHVPVSLNQAR</sequence>
<evidence type="ECO:0000313" key="1">
    <source>
        <dbReference type="EMBL" id="HJC84522.1"/>
    </source>
</evidence>
<dbReference type="AlphaFoldDB" id="A0A9D2TN64"/>
<comment type="caution">
    <text evidence="1">The sequence shown here is derived from an EMBL/GenBank/DDBJ whole genome shotgun (WGS) entry which is preliminary data.</text>
</comment>
<reference evidence="1" key="1">
    <citation type="journal article" date="2021" name="PeerJ">
        <title>Extensive microbial diversity within the chicken gut microbiome revealed by metagenomics and culture.</title>
        <authorList>
            <person name="Gilroy R."/>
            <person name="Ravi A."/>
            <person name="Getino M."/>
            <person name="Pursley I."/>
            <person name="Horton D.L."/>
            <person name="Alikhan N.F."/>
            <person name="Baker D."/>
            <person name="Gharbi K."/>
            <person name="Hall N."/>
            <person name="Watson M."/>
            <person name="Adriaenssens E.M."/>
            <person name="Foster-Nyarko E."/>
            <person name="Jarju S."/>
            <person name="Secka A."/>
            <person name="Antonio M."/>
            <person name="Oren A."/>
            <person name="Chaudhuri R.R."/>
            <person name="La Ragione R."/>
            <person name="Hildebrand F."/>
            <person name="Pallen M.J."/>
        </authorList>
    </citation>
    <scope>NUCLEOTIDE SEQUENCE</scope>
    <source>
        <strain evidence="1">ChiHjej13B12-4958</strain>
    </source>
</reference>
<organism evidence="1 2">
    <name type="scientific">Candidatus Corynebacterium faecigallinarum</name>
    <dbReference type="NCBI Taxonomy" id="2838528"/>
    <lineage>
        <taxon>Bacteria</taxon>
        <taxon>Bacillati</taxon>
        <taxon>Actinomycetota</taxon>
        <taxon>Actinomycetes</taxon>
        <taxon>Mycobacteriales</taxon>
        <taxon>Corynebacteriaceae</taxon>
        <taxon>Corynebacterium</taxon>
    </lineage>
</organism>
<dbReference type="Gene3D" id="3.40.1580.10">
    <property type="entry name" value="SMI1/KNR4-like"/>
    <property type="match status" value="1"/>
</dbReference>
<accession>A0A9D2TN64</accession>
<protein>
    <submittedName>
        <fullName evidence="1">SMI1/KNR4 family protein</fullName>
    </submittedName>
</protein>
<gene>
    <name evidence="1" type="ORF">H9751_03035</name>
</gene>
<reference evidence="1" key="2">
    <citation type="submission" date="2021-04" db="EMBL/GenBank/DDBJ databases">
        <authorList>
            <person name="Gilroy R."/>
        </authorList>
    </citation>
    <scope>NUCLEOTIDE SEQUENCE</scope>
    <source>
        <strain evidence="1">ChiHjej13B12-4958</strain>
    </source>
</reference>
<evidence type="ECO:0000313" key="2">
    <source>
        <dbReference type="Proteomes" id="UP000823858"/>
    </source>
</evidence>
<proteinExistence type="predicted"/>
<dbReference type="EMBL" id="DWVP01000004">
    <property type="protein sequence ID" value="HJC84522.1"/>
    <property type="molecule type" value="Genomic_DNA"/>
</dbReference>